<accession>A0A0W8ELG9</accession>
<dbReference type="EMBL" id="LNQE01001753">
    <property type="protein sequence ID" value="KUG09238.1"/>
    <property type="molecule type" value="Genomic_DNA"/>
</dbReference>
<sequence length="46" mass="5110">MKAHINPRGIPLYLAIGVEKIPAPFFPYLSRNDTRAEEVPCGNLIS</sequence>
<name>A0A0W8ELG9_9ZZZZ</name>
<organism evidence="1">
    <name type="scientific">hydrocarbon metagenome</name>
    <dbReference type="NCBI Taxonomy" id="938273"/>
    <lineage>
        <taxon>unclassified sequences</taxon>
        <taxon>metagenomes</taxon>
        <taxon>ecological metagenomes</taxon>
    </lineage>
</organism>
<comment type="caution">
    <text evidence="1">The sequence shown here is derived from an EMBL/GenBank/DDBJ whole genome shotgun (WGS) entry which is preliminary data.</text>
</comment>
<protein>
    <submittedName>
        <fullName evidence="1">Uncharacterized protein</fullName>
    </submittedName>
</protein>
<gene>
    <name evidence="1" type="ORF">ASZ90_016635</name>
</gene>
<dbReference type="AlphaFoldDB" id="A0A0W8ELG9"/>
<evidence type="ECO:0000313" key="1">
    <source>
        <dbReference type="EMBL" id="KUG09238.1"/>
    </source>
</evidence>
<proteinExistence type="predicted"/>
<reference evidence="1" key="1">
    <citation type="journal article" date="2015" name="Proc. Natl. Acad. Sci. U.S.A.">
        <title>Networks of energetic and metabolic interactions define dynamics in microbial communities.</title>
        <authorList>
            <person name="Embree M."/>
            <person name="Liu J.K."/>
            <person name="Al-Bassam M.M."/>
            <person name="Zengler K."/>
        </authorList>
    </citation>
    <scope>NUCLEOTIDE SEQUENCE</scope>
</reference>